<evidence type="ECO:0000313" key="1">
    <source>
        <dbReference type="EMBL" id="MBB4288036.1"/>
    </source>
</evidence>
<sequence length="93" mass="10756">MIKTSVDDRPLPPDPVHYGTKHLQQGIESNHFRVKKNMPNRRLLILQNGTADDRELRSHALVEEGLRFFGDWTVNNQNDLLARLFGLPKVNRV</sequence>
<proteinExistence type="predicted"/>
<gene>
    <name evidence="1" type="ORF">GGE16_000052</name>
</gene>
<accession>A0AAE2MEU0</accession>
<dbReference type="Proteomes" id="UP000538507">
    <property type="component" value="Unassembled WGS sequence"/>
</dbReference>
<organism evidence="1 2">
    <name type="scientific">Rhizobium leguminosarum</name>
    <dbReference type="NCBI Taxonomy" id="384"/>
    <lineage>
        <taxon>Bacteria</taxon>
        <taxon>Pseudomonadati</taxon>
        <taxon>Pseudomonadota</taxon>
        <taxon>Alphaproteobacteria</taxon>
        <taxon>Hyphomicrobiales</taxon>
        <taxon>Rhizobiaceae</taxon>
        <taxon>Rhizobium/Agrobacterium group</taxon>
        <taxon>Rhizobium</taxon>
    </lineage>
</organism>
<dbReference type="AlphaFoldDB" id="A0AAE2MEU0"/>
<name>A0AAE2MEU0_RHILE</name>
<protein>
    <recommendedName>
        <fullName evidence="3">DDE domain family protein</fullName>
    </recommendedName>
</protein>
<reference evidence="1 2" key="1">
    <citation type="submission" date="2020-08" db="EMBL/GenBank/DDBJ databases">
        <title>Genomic Encyclopedia of Type Strains, Phase IV (KMG-V): Genome sequencing to study the core and pangenomes of soil and plant-associated prokaryotes.</title>
        <authorList>
            <person name="Whitman W."/>
        </authorList>
    </citation>
    <scope>NUCLEOTIDE SEQUENCE [LARGE SCALE GENOMIC DNA]</scope>
    <source>
        <strain evidence="1 2">SEMIA 415</strain>
    </source>
</reference>
<dbReference type="EMBL" id="JACIGO010000001">
    <property type="protein sequence ID" value="MBB4288036.1"/>
    <property type="molecule type" value="Genomic_DNA"/>
</dbReference>
<evidence type="ECO:0000313" key="2">
    <source>
        <dbReference type="Proteomes" id="UP000538507"/>
    </source>
</evidence>
<evidence type="ECO:0008006" key="3">
    <source>
        <dbReference type="Google" id="ProtNLM"/>
    </source>
</evidence>
<comment type="caution">
    <text evidence="1">The sequence shown here is derived from an EMBL/GenBank/DDBJ whole genome shotgun (WGS) entry which is preliminary data.</text>
</comment>